<comment type="caution">
    <text evidence="1">The sequence shown here is derived from an EMBL/GenBank/DDBJ whole genome shotgun (WGS) entry which is preliminary data.</text>
</comment>
<dbReference type="EMBL" id="REGN01000078">
    <property type="protein sequence ID" value="RNA44661.1"/>
    <property type="molecule type" value="Genomic_DNA"/>
</dbReference>
<evidence type="ECO:0000313" key="1">
    <source>
        <dbReference type="EMBL" id="RNA44661.1"/>
    </source>
</evidence>
<reference evidence="1 2" key="1">
    <citation type="journal article" date="2018" name="Sci. Rep.">
        <title>Genomic signatures of local adaptation to the degree of environmental predictability in rotifers.</title>
        <authorList>
            <person name="Franch-Gras L."/>
            <person name="Hahn C."/>
            <person name="Garcia-Roger E.M."/>
            <person name="Carmona M.J."/>
            <person name="Serra M."/>
            <person name="Gomez A."/>
        </authorList>
    </citation>
    <scope>NUCLEOTIDE SEQUENCE [LARGE SCALE GENOMIC DNA]</scope>
    <source>
        <strain evidence="1">HYR1</strain>
    </source>
</reference>
<dbReference type="Proteomes" id="UP000276133">
    <property type="component" value="Unassembled WGS sequence"/>
</dbReference>
<dbReference type="AlphaFoldDB" id="A0A3M7TAK8"/>
<sequence>MFKLNSFDLNLFSRGEELSDQTIINRENFLRNILTVNNDKNSIKHFFRYPANKWINFAKTHSSISSTPLTSAV</sequence>
<keyword evidence="2" id="KW-1185">Reference proteome</keyword>
<accession>A0A3M7TAK8</accession>
<name>A0A3M7TAK8_BRAPC</name>
<organism evidence="1 2">
    <name type="scientific">Brachionus plicatilis</name>
    <name type="common">Marine rotifer</name>
    <name type="synonym">Brachionus muelleri</name>
    <dbReference type="NCBI Taxonomy" id="10195"/>
    <lineage>
        <taxon>Eukaryota</taxon>
        <taxon>Metazoa</taxon>
        <taxon>Spiralia</taxon>
        <taxon>Gnathifera</taxon>
        <taxon>Rotifera</taxon>
        <taxon>Eurotatoria</taxon>
        <taxon>Monogononta</taxon>
        <taxon>Pseudotrocha</taxon>
        <taxon>Ploima</taxon>
        <taxon>Brachionidae</taxon>
        <taxon>Brachionus</taxon>
    </lineage>
</organism>
<evidence type="ECO:0000313" key="2">
    <source>
        <dbReference type="Proteomes" id="UP000276133"/>
    </source>
</evidence>
<proteinExistence type="predicted"/>
<protein>
    <submittedName>
        <fullName evidence="1">Uncharacterized protein</fullName>
    </submittedName>
</protein>
<gene>
    <name evidence="1" type="ORF">BpHYR1_047969</name>
</gene>